<keyword evidence="7" id="KW-0206">Cytoskeleton</keyword>
<feature type="compositionally biased region" description="Polar residues" evidence="9">
    <location>
        <begin position="298"/>
        <end position="314"/>
    </location>
</feature>
<evidence type="ECO:0000256" key="8">
    <source>
        <dbReference type="PROSITE-ProRule" id="PRU00192"/>
    </source>
</evidence>
<dbReference type="InterPro" id="IPR035717">
    <property type="entry name" value="Drebrin-like_SH3"/>
</dbReference>
<evidence type="ECO:0000256" key="4">
    <source>
        <dbReference type="ARBA" id="ARBA00022490"/>
    </source>
</evidence>
<dbReference type="Pfam" id="PF00241">
    <property type="entry name" value="Cofilin_ADF"/>
    <property type="match status" value="1"/>
</dbReference>
<evidence type="ECO:0000313" key="13">
    <source>
        <dbReference type="Proteomes" id="UP000837857"/>
    </source>
</evidence>
<accession>A0ABN8HQR2</accession>
<feature type="compositionally biased region" description="Low complexity" evidence="9">
    <location>
        <begin position="234"/>
        <end position="248"/>
    </location>
</feature>
<dbReference type="Proteomes" id="UP000837857">
    <property type="component" value="Chromosome 11"/>
</dbReference>
<proteinExistence type="inferred from homology"/>
<comment type="subcellular location">
    <subcellularLocation>
        <location evidence="1">Cytoplasm</location>
        <location evidence="1">Cytoskeleton</location>
    </subcellularLocation>
</comment>
<reference evidence="12" key="1">
    <citation type="submission" date="2022-03" db="EMBL/GenBank/DDBJ databases">
        <authorList>
            <person name="Martin H S."/>
        </authorList>
    </citation>
    <scope>NUCLEOTIDE SEQUENCE</scope>
</reference>
<evidence type="ECO:0000259" key="11">
    <source>
        <dbReference type="PROSITE" id="PS51263"/>
    </source>
</evidence>
<sequence>MAINLEKHREALIAAWKEVLDEKSDINWALFGYDGLSNDLKFVSKGDGGLAELTDDLNSGKIQYAFLKVDVPNGSISKYVLINWQGEGAPTVRKGTCANHVKHVAQFFAGSHLTMHARTEDDLDERVILEKLAKAGTAFNFKAGRQGEMPPSGPVGTAYRKVNPVQEINSKERDQFWLKEEQEEKKRVEAERKRREEEKRKAEEEVRRRDELEAARRAKAEALKAEAEAGEGAGAEAEAGAGAMSASEALRRQRSAEARRLIGASTSAARALFQQNLAQGQMSARTNSTPEKPLRSSVIAQRINTFTQSGSAASRTEPATLKRPSPEPEQPKTSPLKNIDKIKLSLESPSQIQHEPLIDLSPSEPDSFTGFERDGNSKGPSVGAGQSEPPSLERDANSRGHSAGAVQSEPPNLERDTNSRDPSVGAGQSEPPGLSSPERDANTREPNAGAGQSEPLIRQNILEDDLFDASYCSSNENDDEDSDNKFSTIKRSPYTRSGELGRQDTVIENVNYKRENGATLEDVSPEGMDEEGTIYEDLDDDPGLTARALYDYQAVDESEITFDPGDIITHIEQIDAGWWQGLGPRGVFGLFPANYVELLPCHPR</sequence>
<dbReference type="PROSITE" id="PS51263">
    <property type="entry name" value="ADF_H"/>
    <property type="match status" value="1"/>
</dbReference>
<dbReference type="PRINTS" id="PR00452">
    <property type="entry name" value="SH3DOMAIN"/>
</dbReference>
<evidence type="ECO:0000256" key="1">
    <source>
        <dbReference type="ARBA" id="ARBA00004245"/>
    </source>
</evidence>
<dbReference type="Gene3D" id="2.30.30.40">
    <property type="entry name" value="SH3 Domains"/>
    <property type="match status" value="1"/>
</dbReference>
<keyword evidence="4" id="KW-0963">Cytoplasm</keyword>
<dbReference type="PANTHER" id="PTHR10829:SF25">
    <property type="entry name" value="DREBRIN-LIKE PROTEIN"/>
    <property type="match status" value="1"/>
</dbReference>
<evidence type="ECO:0000256" key="2">
    <source>
        <dbReference type="ARBA" id="ARBA00011039"/>
    </source>
</evidence>
<organism evidence="12 13">
    <name type="scientific">Iphiclides podalirius</name>
    <name type="common">scarce swallowtail</name>
    <dbReference type="NCBI Taxonomy" id="110791"/>
    <lineage>
        <taxon>Eukaryota</taxon>
        <taxon>Metazoa</taxon>
        <taxon>Ecdysozoa</taxon>
        <taxon>Arthropoda</taxon>
        <taxon>Hexapoda</taxon>
        <taxon>Insecta</taxon>
        <taxon>Pterygota</taxon>
        <taxon>Neoptera</taxon>
        <taxon>Endopterygota</taxon>
        <taxon>Lepidoptera</taxon>
        <taxon>Glossata</taxon>
        <taxon>Ditrysia</taxon>
        <taxon>Papilionoidea</taxon>
        <taxon>Papilionidae</taxon>
        <taxon>Papilioninae</taxon>
        <taxon>Iphiclides</taxon>
    </lineage>
</organism>
<name>A0ABN8HQR2_9NEOP</name>
<feature type="domain" description="SH3" evidence="10">
    <location>
        <begin position="541"/>
        <end position="601"/>
    </location>
</feature>
<feature type="region of interest" description="Disordered" evidence="9">
    <location>
        <begin position="279"/>
        <end position="496"/>
    </location>
</feature>
<evidence type="ECO:0000256" key="7">
    <source>
        <dbReference type="ARBA" id="ARBA00023212"/>
    </source>
</evidence>
<comment type="similarity">
    <text evidence="2">Belongs to the ABP1 family.</text>
</comment>
<keyword evidence="6" id="KW-0009">Actin-binding</keyword>
<evidence type="ECO:0000256" key="9">
    <source>
        <dbReference type="SAM" id="MobiDB-lite"/>
    </source>
</evidence>
<dbReference type="SUPFAM" id="SSF50044">
    <property type="entry name" value="SH3-domain"/>
    <property type="match status" value="1"/>
</dbReference>
<dbReference type="InterPro" id="IPR002108">
    <property type="entry name" value="ADF-H"/>
</dbReference>
<feature type="compositionally biased region" description="Basic and acidic residues" evidence="9">
    <location>
        <begin position="183"/>
        <end position="227"/>
    </location>
</feature>
<evidence type="ECO:0008006" key="14">
    <source>
        <dbReference type="Google" id="ProtNLM"/>
    </source>
</evidence>
<keyword evidence="3 8" id="KW-0728">SH3 domain</keyword>
<evidence type="ECO:0000256" key="3">
    <source>
        <dbReference type="ARBA" id="ARBA00022443"/>
    </source>
</evidence>
<feature type="region of interest" description="Disordered" evidence="9">
    <location>
        <begin position="183"/>
        <end position="256"/>
    </location>
</feature>
<feature type="domain" description="ADF-H" evidence="11">
    <location>
        <begin position="2"/>
        <end position="133"/>
    </location>
</feature>
<gene>
    <name evidence="12" type="ORF">IPOD504_LOCUS2069</name>
</gene>
<dbReference type="Pfam" id="PF00018">
    <property type="entry name" value="SH3_1"/>
    <property type="match status" value="1"/>
</dbReference>
<dbReference type="SMART" id="SM00326">
    <property type="entry name" value="SH3"/>
    <property type="match status" value="1"/>
</dbReference>
<evidence type="ECO:0000313" key="12">
    <source>
        <dbReference type="EMBL" id="CAH2039876.1"/>
    </source>
</evidence>
<dbReference type="CDD" id="cd11960">
    <property type="entry name" value="SH3_Abp1_eu"/>
    <property type="match status" value="1"/>
</dbReference>
<keyword evidence="13" id="KW-1185">Reference proteome</keyword>
<evidence type="ECO:0000256" key="5">
    <source>
        <dbReference type="ARBA" id="ARBA00023054"/>
    </source>
</evidence>
<dbReference type="SMART" id="SM00102">
    <property type="entry name" value="ADF"/>
    <property type="match status" value="1"/>
</dbReference>
<dbReference type="SUPFAM" id="SSF55753">
    <property type="entry name" value="Actin depolymerizing proteins"/>
    <property type="match status" value="1"/>
</dbReference>
<protein>
    <recommendedName>
        <fullName evidence="14">Drebrin-like protein</fullName>
    </recommendedName>
</protein>
<dbReference type="CDD" id="cd11281">
    <property type="entry name" value="ADF_drebrin_like"/>
    <property type="match status" value="1"/>
</dbReference>
<dbReference type="PANTHER" id="PTHR10829">
    <property type="entry name" value="CORTACTIN AND DREBRIN"/>
    <property type="match status" value="1"/>
</dbReference>
<dbReference type="PROSITE" id="PS50002">
    <property type="entry name" value="SH3"/>
    <property type="match status" value="1"/>
</dbReference>
<evidence type="ECO:0000256" key="6">
    <source>
        <dbReference type="ARBA" id="ARBA00023203"/>
    </source>
</evidence>
<evidence type="ECO:0000259" key="10">
    <source>
        <dbReference type="PROSITE" id="PS50002"/>
    </source>
</evidence>
<dbReference type="InterPro" id="IPR001452">
    <property type="entry name" value="SH3_domain"/>
</dbReference>
<dbReference type="InterPro" id="IPR029006">
    <property type="entry name" value="ADF-H/Gelsolin-like_dom_sf"/>
</dbReference>
<feature type="compositionally biased region" description="Polar residues" evidence="9">
    <location>
        <begin position="279"/>
        <end position="290"/>
    </location>
</feature>
<feature type="non-terminal residue" evidence="12">
    <location>
        <position position="1"/>
    </location>
</feature>
<dbReference type="Gene3D" id="3.40.20.10">
    <property type="entry name" value="Severin"/>
    <property type="match status" value="1"/>
</dbReference>
<dbReference type="InterPro" id="IPR036028">
    <property type="entry name" value="SH3-like_dom_sf"/>
</dbReference>
<dbReference type="EMBL" id="OW152823">
    <property type="protein sequence ID" value="CAH2039876.1"/>
    <property type="molecule type" value="Genomic_DNA"/>
</dbReference>
<keyword evidence="5" id="KW-0175">Coiled coil</keyword>